<evidence type="ECO:0000313" key="3">
    <source>
        <dbReference type="Proteomes" id="UP000578352"/>
    </source>
</evidence>
<reference evidence="2 3" key="1">
    <citation type="submission" date="2020-07" db="EMBL/GenBank/DDBJ databases">
        <title>Sequencing the genomes of 1000 actinobacteria strains.</title>
        <authorList>
            <person name="Klenk H.-P."/>
        </authorList>
    </citation>
    <scope>NUCLEOTIDE SEQUENCE [LARGE SCALE GENOMIC DNA]</scope>
    <source>
        <strain evidence="2 3">DSM 15165</strain>
    </source>
</reference>
<proteinExistence type="predicted"/>
<feature type="region of interest" description="Disordered" evidence="1">
    <location>
        <begin position="1"/>
        <end position="116"/>
    </location>
</feature>
<name>A0A853CNY6_9MICO</name>
<gene>
    <name evidence="2" type="ORF">HNR13_000449</name>
</gene>
<protein>
    <submittedName>
        <fullName evidence="2">Uncharacterized protein</fullName>
    </submittedName>
</protein>
<accession>A0A853CNY6</accession>
<dbReference type="RefSeq" id="WP_179604240.1">
    <property type="nucleotide sequence ID" value="NZ_BAABEH010000001.1"/>
</dbReference>
<evidence type="ECO:0000256" key="1">
    <source>
        <dbReference type="SAM" id="MobiDB-lite"/>
    </source>
</evidence>
<organism evidence="2 3">
    <name type="scientific">Leifsonia shinshuensis</name>
    <dbReference type="NCBI Taxonomy" id="150026"/>
    <lineage>
        <taxon>Bacteria</taxon>
        <taxon>Bacillati</taxon>
        <taxon>Actinomycetota</taxon>
        <taxon>Actinomycetes</taxon>
        <taxon>Micrococcales</taxon>
        <taxon>Microbacteriaceae</taxon>
        <taxon>Leifsonia</taxon>
    </lineage>
</organism>
<feature type="compositionally biased region" description="Polar residues" evidence="1">
    <location>
        <begin position="1"/>
        <end position="12"/>
    </location>
</feature>
<dbReference type="Proteomes" id="UP000578352">
    <property type="component" value="Unassembled WGS sequence"/>
</dbReference>
<dbReference type="AlphaFoldDB" id="A0A853CNY6"/>
<dbReference type="EMBL" id="JACCFL010000001">
    <property type="protein sequence ID" value="NYJ22162.1"/>
    <property type="molecule type" value="Genomic_DNA"/>
</dbReference>
<sequence>MSDTSGLPNTSDLGVPAEDDPARFEDGGGEGRSGQEAGADRDAQAAEPGEDEPENGDVSAAHETGVTPEGAEDVTTRDTQGPASEGSDAAEPPPADFDPSEQPSNPDLVKNTEPPD</sequence>
<evidence type="ECO:0000313" key="2">
    <source>
        <dbReference type="EMBL" id="NYJ22162.1"/>
    </source>
</evidence>
<comment type="caution">
    <text evidence="2">The sequence shown here is derived from an EMBL/GenBank/DDBJ whole genome shotgun (WGS) entry which is preliminary data.</text>
</comment>